<dbReference type="InterPro" id="IPR038430">
    <property type="entry name" value="NDAH_ubi_oxred_su3_sf"/>
</dbReference>
<proteinExistence type="predicted"/>
<dbReference type="EMBL" id="PDHS01000544">
    <property type="protein sequence ID" value="MQM32515.1"/>
    <property type="molecule type" value="Genomic_DNA"/>
</dbReference>
<dbReference type="Gene3D" id="1.20.58.1610">
    <property type="entry name" value="NADH:ubiquinone/plastoquinone oxidoreductase, chain 3"/>
    <property type="match status" value="1"/>
</dbReference>
<feature type="transmembrane region" description="Helical" evidence="1">
    <location>
        <begin position="7"/>
        <end position="25"/>
    </location>
</feature>
<organism evidence="2 3">
    <name type="scientific">Candidatus Accumulibacter phosphatis</name>
    <dbReference type="NCBI Taxonomy" id="327160"/>
    <lineage>
        <taxon>Bacteria</taxon>
        <taxon>Pseudomonadati</taxon>
        <taxon>Pseudomonadota</taxon>
        <taxon>Betaproteobacteria</taxon>
        <taxon>Candidatus Accumulibacter</taxon>
    </lineage>
</organism>
<gene>
    <name evidence="2" type="ORF">CRU78_19290</name>
</gene>
<reference evidence="2 3" key="1">
    <citation type="submission" date="2017-09" db="EMBL/GenBank/DDBJ databases">
        <title>Metagenomic Analysis Reveals Denitrifying Candidatus Accumulibacter and Flanking Population as a Source of N2O.</title>
        <authorList>
            <person name="Gao H."/>
            <person name="Mao Y."/>
            <person name="Zhao X."/>
            <person name="Liu W.-T."/>
            <person name="Zhang T."/>
            <person name="Wells G."/>
        </authorList>
    </citation>
    <scope>NUCLEOTIDE SEQUENCE [LARGE SCALE GENOMIC DNA]</scope>
    <source>
        <strain evidence="2">CANDO_2_IC</strain>
    </source>
</reference>
<keyword evidence="1" id="KW-1133">Transmembrane helix</keyword>
<evidence type="ECO:0000256" key="1">
    <source>
        <dbReference type="SAM" id="Phobius"/>
    </source>
</evidence>
<evidence type="ECO:0000313" key="2">
    <source>
        <dbReference type="EMBL" id="MQM32515.1"/>
    </source>
</evidence>
<keyword evidence="1" id="KW-0812">Transmembrane</keyword>
<keyword evidence="1" id="KW-0472">Membrane</keyword>
<comment type="caution">
    <text evidence="2">The sequence shown here is derived from an EMBL/GenBank/DDBJ whole genome shotgun (WGS) entry which is preliminary data.</text>
</comment>
<feature type="non-terminal residue" evidence="2">
    <location>
        <position position="74"/>
    </location>
</feature>
<dbReference type="AlphaFoldDB" id="A0A6A7RYD3"/>
<feature type="transmembrane region" description="Helical" evidence="1">
    <location>
        <begin position="56"/>
        <end position="73"/>
    </location>
</feature>
<protein>
    <submittedName>
        <fullName evidence="2">Uncharacterized protein</fullName>
    </submittedName>
</protein>
<dbReference type="Proteomes" id="UP000342300">
    <property type="component" value="Unassembled WGS sequence"/>
</dbReference>
<sequence length="74" mass="8002">MEILLTPPFAFLIYIPLVLIIYWIGRQLAGPEKEDAVKSSAYGSGESAPTTTAAPGYTPFFVIALFFAVLHLGV</sequence>
<evidence type="ECO:0000313" key="3">
    <source>
        <dbReference type="Proteomes" id="UP000342300"/>
    </source>
</evidence>
<name>A0A6A7RYD3_9PROT</name>
<accession>A0A6A7RYD3</accession>